<feature type="transmembrane region" description="Helical" evidence="5">
    <location>
        <begin position="324"/>
        <end position="344"/>
    </location>
</feature>
<dbReference type="Pfam" id="PF13515">
    <property type="entry name" value="FUSC_2"/>
    <property type="match status" value="1"/>
</dbReference>
<evidence type="ECO:0000313" key="8">
    <source>
        <dbReference type="Proteomes" id="UP000317863"/>
    </source>
</evidence>
<gene>
    <name evidence="7" type="ORF">EXD82_02995</name>
</gene>
<feature type="transmembrane region" description="Helical" evidence="5">
    <location>
        <begin position="34"/>
        <end position="56"/>
    </location>
</feature>
<feature type="transmembrane region" description="Helical" evidence="5">
    <location>
        <begin position="254"/>
        <end position="276"/>
    </location>
</feature>
<dbReference type="AlphaFoldDB" id="A0A544QWL5"/>
<comment type="subcellular location">
    <subcellularLocation>
        <location evidence="1">Membrane</location>
        <topology evidence="1">Multi-pass membrane protein</topology>
    </subcellularLocation>
</comment>
<proteinExistence type="predicted"/>
<dbReference type="OrthoDB" id="3251843at2"/>
<feature type="transmembrane region" description="Helical" evidence="5">
    <location>
        <begin position="88"/>
        <end position="107"/>
    </location>
</feature>
<name>A0A544QWL5_9FIRM</name>
<comment type="caution">
    <text evidence="7">The sequence shown here is derived from an EMBL/GenBank/DDBJ whole genome shotgun (WGS) entry which is preliminary data.</text>
</comment>
<dbReference type="RefSeq" id="WP_142535435.1">
    <property type="nucleotide sequence ID" value="NZ_SGJB01000004.1"/>
</dbReference>
<evidence type="ECO:0000256" key="1">
    <source>
        <dbReference type="ARBA" id="ARBA00004141"/>
    </source>
</evidence>
<sequence length="357" mass="39855">MNFYDLMQLDVYALRGYISKEESKKGKMYYMSALLTKSILTVLFAVSVISAMSFAFGTENSGMAVFIFCIFMSMRFIGYNYNIKDSIIGLAVVYVIMFISPVCQYILGPYAGILINFMAITAILVITSDRPEYGNAGIYMFGYVFAMDTNVTMEVMTGRFFMFIVGFIACSIVMYRNNKHKDKHISFKDILAGFRMRNKKSRWMIKVAAIMSLLFFIGEVVNIDKFIWAGFACASIITAYEADFSARVKQRTYGIVMGTILFVLICSVMPAGYMFIVGPIAGIIMGLCTEYRNKTACNCFGALAMARGVYGTGSAAVMRIANNIGGSLLALFGIYAISVVVTLFRKLNEIENYQLTE</sequence>
<feature type="transmembrane region" description="Helical" evidence="5">
    <location>
        <begin position="226"/>
        <end position="242"/>
    </location>
</feature>
<feature type="transmembrane region" description="Helical" evidence="5">
    <location>
        <begin position="159"/>
        <end position="175"/>
    </location>
</feature>
<evidence type="ECO:0000256" key="4">
    <source>
        <dbReference type="ARBA" id="ARBA00023136"/>
    </source>
</evidence>
<evidence type="ECO:0000256" key="2">
    <source>
        <dbReference type="ARBA" id="ARBA00022692"/>
    </source>
</evidence>
<protein>
    <submittedName>
        <fullName evidence="7">FUSC family protein</fullName>
    </submittedName>
</protein>
<evidence type="ECO:0000313" key="7">
    <source>
        <dbReference type="EMBL" id="TQQ85078.1"/>
    </source>
</evidence>
<keyword evidence="2 5" id="KW-0812">Transmembrane</keyword>
<evidence type="ECO:0000256" key="5">
    <source>
        <dbReference type="SAM" id="Phobius"/>
    </source>
</evidence>
<feature type="domain" description="Integral membrane bound transporter" evidence="6">
    <location>
        <begin position="214"/>
        <end position="332"/>
    </location>
</feature>
<dbReference type="InterPro" id="IPR049453">
    <property type="entry name" value="Memb_transporter_dom"/>
</dbReference>
<dbReference type="GO" id="GO:0016020">
    <property type="term" value="C:membrane"/>
    <property type="evidence" value="ECO:0007669"/>
    <property type="project" value="UniProtKB-SubCell"/>
</dbReference>
<feature type="transmembrane region" description="Helical" evidence="5">
    <location>
        <begin position="62"/>
        <end position="81"/>
    </location>
</feature>
<evidence type="ECO:0000259" key="6">
    <source>
        <dbReference type="Pfam" id="PF13515"/>
    </source>
</evidence>
<dbReference type="EMBL" id="SGJB01000004">
    <property type="protein sequence ID" value="TQQ85078.1"/>
    <property type="molecule type" value="Genomic_DNA"/>
</dbReference>
<dbReference type="Proteomes" id="UP000317863">
    <property type="component" value="Unassembled WGS sequence"/>
</dbReference>
<keyword evidence="4 5" id="KW-0472">Membrane</keyword>
<keyword evidence="8" id="KW-1185">Reference proteome</keyword>
<feature type="transmembrane region" description="Helical" evidence="5">
    <location>
        <begin position="203"/>
        <end position="220"/>
    </location>
</feature>
<accession>A0A544QWL5</accession>
<keyword evidence="3 5" id="KW-1133">Transmembrane helix</keyword>
<reference evidence="7 8" key="1">
    <citation type="submission" date="2019-02" db="EMBL/GenBank/DDBJ databases">
        <title>Peptostreptococcaceae bacterium ZHW00191 nov., a new bacterium isolated from the human gut.</title>
        <authorList>
            <person name="Zhou H.-W."/>
            <person name="Chen X.-J."/>
        </authorList>
    </citation>
    <scope>NUCLEOTIDE SEQUENCE [LARGE SCALE GENOMIC DNA]</scope>
    <source>
        <strain evidence="7 8">ZHW00191</strain>
    </source>
</reference>
<organism evidence="7 8">
    <name type="scientific">Peptacetobacter hominis</name>
    <dbReference type="NCBI Taxonomy" id="2743610"/>
    <lineage>
        <taxon>Bacteria</taxon>
        <taxon>Bacillati</taxon>
        <taxon>Bacillota</taxon>
        <taxon>Clostridia</taxon>
        <taxon>Peptostreptococcales</taxon>
        <taxon>Peptostreptococcaceae</taxon>
        <taxon>Peptacetobacter</taxon>
    </lineage>
</organism>
<evidence type="ECO:0000256" key="3">
    <source>
        <dbReference type="ARBA" id="ARBA00022989"/>
    </source>
</evidence>